<keyword evidence="5" id="KW-0675">Receptor</keyword>
<keyword evidence="5" id="KW-0808">Transferase</keyword>
<reference evidence="5" key="2">
    <citation type="submission" date="2020-07" db="EMBL/GenBank/DDBJ databases">
        <authorList>
            <person name="Vera ALvarez R."/>
            <person name="Arias-Moreno D.M."/>
            <person name="Jimenez-Jacinto V."/>
            <person name="Jimenez-Bremont J.F."/>
            <person name="Swaminathan K."/>
            <person name="Moose S.P."/>
            <person name="Guerrero-Gonzalez M.L."/>
            <person name="Marino-Ramirez L."/>
            <person name="Landsman D."/>
            <person name="Rodriguez-Kessler M."/>
            <person name="Delgado-Sanchez P."/>
        </authorList>
    </citation>
    <scope>NUCLEOTIDE SEQUENCE</scope>
    <source>
        <tissue evidence="5">Cladode</tissue>
    </source>
</reference>
<dbReference type="EMBL" id="GISG01102220">
    <property type="protein sequence ID" value="MBA4636922.1"/>
    <property type="molecule type" value="Transcribed_RNA"/>
</dbReference>
<keyword evidence="2" id="KW-0430">Lectin</keyword>
<dbReference type="InterPro" id="IPR050258">
    <property type="entry name" value="Leguminous_Lectin"/>
</dbReference>
<dbReference type="GO" id="GO:0004675">
    <property type="term" value="F:transmembrane receptor protein serine/threonine kinase activity"/>
    <property type="evidence" value="ECO:0007669"/>
    <property type="project" value="UniProtKB-EC"/>
</dbReference>
<proteinExistence type="inferred from homology"/>
<feature type="domain" description="Legume lectin" evidence="4">
    <location>
        <begin position="65"/>
        <end position="304"/>
    </location>
</feature>
<comment type="similarity">
    <text evidence="1">Belongs to the leguminous lectin family.</text>
</comment>
<dbReference type="AlphaFoldDB" id="A0A7C9D9F7"/>
<reference evidence="5" key="1">
    <citation type="journal article" date="2013" name="J. Plant Res.">
        <title>Effect of fungi and light on seed germination of three Opuntia species from semiarid lands of central Mexico.</title>
        <authorList>
            <person name="Delgado-Sanchez P."/>
            <person name="Jimenez-Bremont J.F."/>
            <person name="Guerrero-Gonzalez Mde L."/>
            <person name="Flores J."/>
        </authorList>
    </citation>
    <scope>NUCLEOTIDE SEQUENCE</scope>
    <source>
        <tissue evidence="5">Cladode</tissue>
    </source>
</reference>
<organism evidence="5">
    <name type="scientific">Opuntia streptacantha</name>
    <name type="common">Prickly pear cactus</name>
    <name type="synonym">Opuntia cardona</name>
    <dbReference type="NCBI Taxonomy" id="393608"/>
    <lineage>
        <taxon>Eukaryota</taxon>
        <taxon>Viridiplantae</taxon>
        <taxon>Streptophyta</taxon>
        <taxon>Embryophyta</taxon>
        <taxon>Tracheophyta</taxon>
        <taxon>Spermatophyta</taxon>
        <taxon>Magnoliopsida</taxon>
        <taxon>eudicotyledons</taxon>
        <taxon>Gunneridae</taxon>
        <taxon>Pentapetalae</taxon>
        <taxon>Caryophyllales</taxon>
        <taxon>Cactineae</taxon>
        <taxon>Cactaceae</taxon>
        <taxon>Opuntioideae</taxon>
        <taxon>Opuntia</taxon>
    </lineage>
</organism>
<keyword evidence="5" id="KW-0418">Kinase</keyword>
<dbReference type="GO" id="GO:0030246">
    <property type="term" value="F:carbohydrate binding"/>
    <property type="evidence" value="ECO:0007669"/>
    <property type="project" value="UniProtKB-KW"/>
</dbReference>
<dbReference type="SUPFAM" id="SSF49899">
    <property type="entry name" value="Concanavalin A-like lectins/glucanases"/>
    <property type="match status" value="1"/>
</dbReference>
<dbReference type="InterPro" id="IPR013320">
    <property type="entry name" value="ConA-like_dom_sf"/>
</dbReference>
<keyword evidence="3" id="KW-1133">Transmembrane helix</keyword>
<protein>
    <submittedName>
        <fullName evidence="5">Receptor protein serine/threonine kinase</fullName>
        <ecNumber evidence="5">2.7.11.30</ecNumber>
    </submittedName>
</protein>
<evidence type="ECO:0000313" key="5">
    <source>
        <dbReference type="EMBL" id="MBA4636922.1"/>
    </source>
</evidence>
<sequence>MCLPQNHLEQECRKNFLKQLEINSVRLGLERYIRLSSMNQMLRYSLPLSLLILRLVTLDAEPISSFSLQGFNDLKIRDSNSDFALLGDAQIANGGSFINLTSLASGSGAGQIVYKKPFKFLESNSSKPISFSTDFTFSISPGNGVGLAFVIFPTVELSKVFGLGPFGISEKFDQKFLAVEFDSRRDDNVGGMNGSHVGVDVGSFVSAVVENVSSLGLLLNGGGPVKSWIDYEASSKRLEIRLGKSGTEKPYEPFISYPIDLSNVWGNREVLVGISSSRGNSSQISSLSSWSFRIRAVPSSLHSEPLDPMAPAEEHQEGPRKKSCFLTVLGTLIFATGCGTLLAFSLLFLWVVFFGRHATVAPELPMNPIECKYDKVNVTVDNASDDSKN</sequence>
<dbReference type="CDD" id="cd06899">
    <property type="entry name" value="lectin_legume_LecRK_Arcelin_ConA"/>
    <property type="match status" value="1"/>
</dbReference>
<keyword evidence="3" id="KW-0472">Membrane</keyword>
<dbReference type="InterPro" id="IPR001220">
    <property type="entry name" value="Legume_lectin_dom"/>
</dbReference>
<evidence type="ECO:0000256" key="3">
    <source>
        <dbReference type="SAM" id="Phobius"/>
    </source>
</evidence>
<feature type="transmembrane region" description="Helical" evidence="3">
    <location>
        <begin position="325"/>
        <end position="353"/>
    </location>
</feature>
<keyword evidence="3" id="KW-0812">Transmembrane</keyword>
<name>A0A7C9D9F7_OPUST</name>
<evidence type="ECO:0000259" key="4">
    <source>
        <dbReference type="Pfam" id="PF00139"/>
    </source>
</evidence>
<evidence type="ECO:0000256" key="1">
    <source>
        <dbReference type="ARBA" id="ARBA00007606"/>
    </source>
</evidence>
<dbReference type="EC" id="2.7.11.30" evidence="5"/>
<dbReference type="PANTHER" id="PTHR32401:SF15">
    <property type="entry name" value="L-TYPE LECTIN-DOMAIN CONTAINING RECEPTOR KINASE VIII.2-LIKE"/>
    <property type="match status" value="1"/>
</dbReference>
<evidence type="ECO:0000256" key="2">
    <source>
        <dbReference type="ARBA" id="ARBA00022734"/>
    </source>
</evidence>
<dbReference type="Pfam" id="PF00139">
    <property type="entry name" value="Lectin_legB"/>
    <property type="match status" value="1"/>
</dbReference>
<accession>A0A7C9D9F7</accession>
<dbReference type="PANTHER" id="PTHR32401">
    <property type="entry name" value="CONCANAVALIN A-LIKE LECTIN FAMILY PROTEIN"/>
    <property type="match status" value="1"/>
</dbReference>
<dbReference type="Gene3D" id="2.60.120.200">
    <property type="match status" value="1"/>
</dbReference>